<dbReference type="STRING" id="882086.SacxiDRAFT_1983"/>
<dbReference type="eggNOG" id="ENOG5033ZM7">
    <property type="taxonomic scope" value="Bacteria"/>
</dbReference>
<feature type="compositionally biased region" description="Basic and acidic residues" evidence="1">
    <location>
        <begin position="140"/>
        <end position="149"/>
    </location>
</feature>
<reference evidence="3 4" key="1">
    <citation type="submission" date="2012-01" db="EMBL/GenBank/DDBJ databases">
        <title>Improved High-Quality Draft sequence of Saccharomonospora xinjiangensis XJ-54.</title>
        <authorList>
            <consortium name="US DOE Joint Genome Institute"/>
            <person name="Lucas S."/>
            <person name="Han J."/>
            <person name="Lapidus A."/>
            <person name="Cheng J.-F."/>
            <person name="Goodwin L."/>
            <person name="Pitluck S."/>
            <person name="Peters L."/>
            <person name="Mikhailova N."/>
            <person name="Teshima H."/>
            <person name="Detter J.C."/>
            <person name="Han C."/>
            <person name="Tapia R."/>
            <person name="Land M."/>
            <person name="Hauser L."/>
            <person name="Kyrpides N."/>
            <person name="Ivanova N."/>
            <person name="Pagani I."/>
            <person name="Brambilla E.-M."/>
            <person name="Klenk H.-P."/>
            <person name="Woyke T."/>
        </authorList>
    </citation>
    <scope>NUCLEOTIDE SEQUENCE [LARGE SCALE GENOMIC DNA]</scope>
    <source>
        <strain evidence="3 4">XJ-54</strain>
    </source>
</reference>
<feature type="region of interest" description="Disordered" evidence="1">
    <location>
        <begin position="36"/>
        <end position="250"/>
    </location>
</feature>
<accession>I0V266</accession>
<gene>
    <name evidence="3" type="ORF">SacxiDRAFT_1983</name>
</gene>
<feature type="transmembrane region" description="Helical" evidence="2">
    <location>
        <begin position="254"/>
        <end position="277"/>
    </location>
</feature>
<keyword evidence="4" id="KW-1185">Reference proteome</keyword>
<keyword evidence="2" id="KW-0812">Transmembrane</keyword>
<evidence type="ECO:0000256" key="2">
    <source>
        <dbReference type="SAM" id="Phobius"/>
    </source>
</evidence>
<dbReference type="HOGENOM" id="CLU_733390_0_0_11"/>
<proteinExistence type="predicted"/>
<dbReference type="OrthoDB" id="3610689at2"/>
<name>I0V266_9PSEU</name>
<protein>
    <submittedName>
        <fullName evidence="3">Uncharacterized protein</fullName>
    </submittedName>
</protein>
<organism evidence="3 4">
    <name type="scientific">Saccharomonospora xinjiangensis XJ-54</name>
    <dbReference type="NCBI Taxonomy" id="882086"/>
    <lineage>
        <taxon>Bacteria</taxon>
        <taxon>Bacillati</taxon>
        <taxon>Actinomycetota</taxon>
        <taxon>Actinomycetes</taxon>
        <taxon>Pseudonocardiales</taxon>
        <taxon>Pseudonocardiaceae</taxon>
        <taxon>Saccharomonospora</taxon>
    </lineage>
</organism>
<evidence type="ECO:0000313" key="4">
    <source>
        <dbReference type="Proteomes" id="UP000004691"/>
    </source>
</evidence>
<keyword evidence="2" id="KW-0472">Membrane</keyword>
<evidence type="ECO:0000313" key="3">
    <source>
        <dbReference type="EMBL" id="EID54219.1"/>
    </source>
</evidence>
<sequence length="452" mass="45888">MSWQEELRRLDAELAEGTISSSEHRRRREDILAEVSGAPLVATPHSTTQGLATTSGTSTSGTDGTSGSYGSRGPGGSGPGGSGSSGTGSGGTGGIGSSSGSSGSSSGGAGGGENTAAGVEIERPESASAADLTDLPASDRAPRESHEAAQETSGWLAANPAQAASPTGSPNAENRSEPAVAEVPSQPAAPSQPSQPSLPEVTTSAAALLATTKRTTAPSPADERPTELLRLPDLPPDPSTTEAAQDDGSRRTGLTWVAISGAVFLALGAVIGGAWWLGQDRSEPQPPSAHASSDAAVEGGQLADRLPALPGEQSPNNSTMSVARGEELGLYPERVAEYFTSHGVTEVIVRGSVDDSTGYLLLVLHAESPAEAGNIADHLYRTTLTKKTDHGEGPIRMASGTFGKSDVNGAWYASGEYAVALVVTQPHDKSDGTLAERLQRTVNSLRGVLPAE</sequence>
<feature type="compositionally biased region" description="Low complexity" evidence="1">
    <location>
        <begin position="177"/>
        <end position="217"/>
    </location>
</feature>
<evidence type="ECO:0000256" key="1">
    <source>
        <dbReference type="SAM" id="MobiDB-lite"/>
    </source>
</evidence>
<feature type="compositionally biased region" description="Polar residues" evidence="1">
    <location>
        <begin position="162"/>
        <end position="173"/>
    </location>
</feature>
<feature type="compositionally biased region" description="Low complexity" evidence="1">
    <location>
        <begin position="46"/>
        <end position="69"/>
    </location>
</feature>
<feature type="compositionally biased region" description="Gly residues" evidence="1">
    <location>
        <begin position="70"/>
        <end position="97"/>
    </location>
</feature>
<keyword evidence="2" id="KW-1133">Transmembrane helix</keyword>
<dbReference type="AlphaFoldDB" id="I0V266"/>
<dbReference type="Proteomes" id="UP000004691">
    <property type="component" value="Unassembled WGS sequence"/>
</dbReference>
<dbReference type="RefSeq" id="WP_006238369.1">
    <property type="nucleotide sequence ID" value="NZ_JH636049.1"/>
</dbReference>
<dbReference type="EMBL" id="JH636049">
    <property type="protein sequence ID" value="EID54219.1"/>
    <property type="molecule type" value="Genomic_DNA"/>
</dbReference>